<dbReference type="EMBL" id="QJKJ01009441">
    <property type="protein sequence ID" value="RDX76606.1"/>
    <property type="molecule type" value="Genomic_DNA"/>
</dbReference>
<evidence type="ECO:0000313" key="1">
    <source>
        <dbReference type="EMBL" id="RDX76606.1"/>
    </source>
</evidence>
<dbReference type="AlphaFoldDB" id="A0A371FEA1"/>
<feature type="non-terminal residue" evidence="1">
    <location>
        <position position="1"/>
    </location>
</feature>
<dbReference type="Proteomes" id="UP000257109">
    <property type="component" value="Unassembled WGS sequence"/>
</dbReference>
<keyword evidence="2" id="KW-1185">Reference proteome</keyword>
<organism evidence="1 2">
    <name type="scientific">Mucuna pruriens</name>
    <name type="common">Velvet bean</name>
    <name type="synonym">Dolichos pruriens</name>
    <dbReference type="NCBI Taxonomy" id="157652"/>
    <lineage>
        <taxon>Eukaryota</taxon>
        <taxon>Viridiplantae</taxon>
        <taxon>Streptophyta</taxon>
        <taxon>Embryophyta</taxon>
        <taxon>Tracheophyta</taxon>
        <taxon>Spermatophyta</taxon>
        <taxon>Magnoliopsida</taxon>
        <taxon>eudicotyledons</taxon>
        <taxon>Gunneridae</taxon>
        <taxon>Pentapetalae</taxon>
        <taxon>rosids</taxon>
        <taxon>fabids</taxon>
        <taxon>Fabales</taxon>
        <taxon>Fabaceae</taxon>
        <taxon>Papilionoideae</taxon>
        <taxon>50 kb inversion clade</taxon>
        <taxon>NPAAA clade</taxon>
        <taxon>indigoferoid/millettioid clade</taxon>
        <taxon>Phaseoleae</taxon>
        <taxon>Mucuna</taxon>
    </lineage>
</organism>
<comment type="caution">
    <text evidence="1">The sequence shown here is derived from an EMBL/GenBank/DDBJ whole genome shotgun (WGS) entry which is preliminary data.</text>
</comment>
<gene>
    <name evidence="1" type="ORF">CR513_43381</name>
</gene>
<dbReference type="OrthoDB" id="1745344at2759"/>
<name>A0A371FEA1_MUCPR</name>
<accession>A0A371FEA1</accession>
<evidence type="ECO:0000313" key="2">
    <source>
        <dbReference type="Proteomes" id="UP000257109"/>
    </source>
</evidence>
<protein>
    <submittedName>
        <fullName evidence="1">Uncharacterized protein</fullName>
    </submittedName>
</protein>
<dbReference type="PANTHER" id="PTHR47481">
    <property type="match status" value="1"/>
</dbReference>
<dbReference type="PANTHER" id="PTHR47481:SF30">
    <property type="entry name" value="CCHC-TYPE DOMAIN-CONTAINING PROTEIN"/>
    <property type="match status" value="1"/>
</dbReference>
<proteinExistence type="predicted"/>
<sequence>MVAPWALDVAICEGRSAMACQRPQWHLITMAEKLESEMLAKIKFTSAHVIDLDSLLCNTFVRQCPKALDYHNRRDLVRIFNTITKEIYDTRPSSTFVQHISLKLDTRNYLSWKQKVEGAICGYMLHRFLVNLVIPHHYLSEQACATDEVNPAYSEWEQQDSLLFTWLLSTLFDMILLRVVQCINSRQVWEEIHKFFHTQMNAKSRQAIVDVLLSIEYSMSNHDHLDAVLDGLLEEYIALAAIIQYCTEPYDILEVESMLLVYEAKLKKNKSLAAPLSINIA</sequence>
<reference evidence="1" key="1">
    <citation type="submission" date="2018-05" db="EMBL/GenBank/DDBJ databases">
        <title>Draft genome of Mucuna pruriens seed.</title>
        <authorList>
            <person name="Nnadi N.E."/>
            <person name="Vos R."/>
            <person name="Hasami M.H."/>
            <person name="Devisetty U.K."/>
            <person name="Aguiy J.C."/>
        </authorList>
    </citation>
    <scope>NUCLEOTIDE SEQUENCE [LARGE SCALE GENOMIC DNA]</scope>
    <source>
        <strain evidence="1">JCA_2017</strain>
    </source>
</reference>